<evidence type="ECO:0000256" key="1">
    <source>
        <dbReference type="SAM" id="MobiDB-lite"/>
    </source>
</evidence>
<dbReference type="Proteomes" id="UP000807342">
    <property type="component" value="Unassembled WGS sequence"/>
</dbReference>
<accession>A0A9P6C361</accession>
<evidence type="ECO:0000313" key="4">
    <source>
        <dbReference type="Proteomes" id="UP000807342"/>
    </source>
</evidence>
<feature type="non-terminal residue" evidence="3">
    <location>
        <position position="69"/>
    </location>
</feature>
<proteinExistence type="predicted"/>
<feature type="chain" id="PRO_5040107882" evidence="2">
    <location>
        <begin position="25"/>
        <end position="69"/>
    </location>
</feature>
<protein>
    <submittedName>
        <fullName evidence="3">Uncharacterized protein</fullName>
    </submittedName>
</protein>
<evidence type="ECO:0000256" key="2">
    <source>
        <dbReference type="SAM" id="SignalP"/>
    </source>
</evidence>
<name>A0A9P6C361_9AGAR</name>
<dbReference type="EMBL" id="MU151122">
    <property type="protein sequence ID" value="KAF9449737.1"/>
    <property type="molecule type" value="Genomic_DNA"/>
</dbReference>
<gene>
    <name evidence="3" type="ORF">P691DRAFT_812010</name>
</gene>
<organism evidence="3 4">
    <name type="scientific">Macrolepiota fuliginosa MF-IS2</name>
    <dbReference type="NCBI Taxonomy" id="1400762"/>
    <lineage>
        <taxon>Eukaryota</taxon>
        <taxon>Fungi</taxon>
        <taxon>Dikarya</taxon>
        <taxon>Basidiomycota</taxon>
        <taxon>Agaricomycotina</taxon>
        <taxon>Agaricomycetes</taxon>
        <taxon>Agaricomycetidae</taxon>
        <taxon>Agaricales</taxon>
        <taxon>Agaricineae</taxon>
        <taxon>Agaricaceae</taxon>
        <taxon>Macrolepiota</taxon>
    </lineage>
</organism>
<sequence>MTTTSKALFIALISTLAFVQVAFALPPPNVGRGYQYRDGGSGGWDFQPGSSVHTNPPPGSRALPTPAAL</sequence>
<reference evidence="3" key="1">
    <citation type="submission" date="2020-11" db="EMBL/GenBank/DDBJ databases">
        <authorList>
            <consortium name="DOE Joint Genome Institute"/>
            <person name="Ahrendt S."/>
            <person name="Riley R."/>
            <person name="Andreopoulos W."/>
            <person name="Labutti K."/>
            <person name="Pangilinan J."/>
            <person name="Ruiz-Duenas F.J."/>
            <person name="Barrasa J.M."/>
            <person name="Sanchez-Garcia M."/>
            <person name="Camarero S."/>
            <person name="Miyauchi S."/>
            <person name="Serrano A."/>
            <person name="Linde D."/>
            <person name="Babiker R."/>
            <person name="Drula E."/>
            <person name="Ayuso-Fernandez I."/>
            <person name="Pacheco R."/>
            <person name="Padilla G."/>
            <person name="Ferreira P."/>
            <person name="Barriuso J."/>
            <person name="Kellner H."/>
            <person name="Castanera R."/>
            <person name="Alfaro M."/>
            <person name="Ramirez L."/>
            <person name="Pisabarro A.G."/>
            <person name="Kuo A."/>
            <person name="Tritt A."/>
            <person name="Lipzen A."/>
            <person name="He G."/>
            <person name="Yan M."/>
            <person name="Ng V."/>
            <person name="Cullen D."/>
            <person name="Martin F."/>
            <person name="Rosso M.-N."/>
            <person name="Henrissat B."/>
            <person name="Hibbett D."/>
            <person name="Martinez A.T."/>
            <person name="Grigoriev I.V."/>
        </authorList>
    </citation>
    <scope>NUCLEOTIDE SEQUENCE</scope>
    <source>
        <strain evidence="3">MF-IS2</strain>
    </source>
</reference>
<keyword evidence="4" id="KW-1185">Reference proteome</keyword>
<feature type="signal peptide" evidence="2">
    <location>
        <begin position="1"/>
        <end position="24"/>
    </location>
</feature>
<keyword evidence="2" id="KW-0732">Signal</keyword>
<feature type="region of interest" description="Disordered" evidence="1">
    <location>
        <begin position="34"/>
        <end position="69"/>
    </location>
</feature>
<comment type="caution">
    <text evidence="3">The sequence shown here is derived from an EMBL/GenBank/DDBJ whole genome shotgun (WGS) entry which is preliminary data.</text>
</comment>
<evidence type="ECO:0000313" key="3">
    <source>
        <dbReference type="EMBL" id="KAF9449737.1"/>
    </source>
</evidence>
<dbReference type="AlphaFoldDB" id="A0A9P6C361"/>